<accession>A0A7D9IPA8</accession>
<dbReference type="EMBL" id="CACRXK020008145">
    <property type="protein sequence ID" value="CAB4014080.1"/>
    <property type="molecule type" value="Genomic_DNA"/>
</dbReference>
<sequence>MPLEELQQHEEIKPSKIFVAKSNPERVPVYADVDLERFSSLSKAQRVAALVHRFFNYANVNERHSPTSYNPWKERKVSASDQNCCHLHPTSTRIT</sequence>
<evidence type="ECO:0000313" key="2">
    <source>
        <dbReference type="Proteomes" id="UP001152795"/>
    </source>
</evidence>
<evidence type="ECO:0000313" key="1">
    <source>
        <dbReference type="EMBL" id="CAB4014080.1"/>
    </source>
</evidence>
<organism evidence="1 2">
    <name type="scientific">Paramuricea clavata</name>
    <name type="common">Red gorgonian</name>
    <name type="synonym">Violescent sea-whip</name>
    <dbReference type="NCBI Taxonomy" id="317549"/>
    <lineage>
        <taxon>Eukaryota</taxon>
        <taxon>Metazoa</taxon>
        <taxon>Cnidaria</taxon>
        <taxon>Anthozoa</taxon>
        <taxon>Octocorallia</taxon>
        <taxon>Malacalcyonacea</taxon>
        <taxon>Plexauridae</taxon>
        <taxon>Paramuricea</taxon>
    </lineage>
</organism>
<protein>
    <submittedName>
        <fullName evidence="1">Uncharacterized protein</fullName>
    </submittedName>
</protein>
<name>A0A7D9IPA8_PARCT</name>
<dbReference type="Proteomes" id="UP001152795">
    <property type="component" value="Unassembled WGS sequence"/>
</dbReference>
<dbReference type="AlphaFoldDB" id="A0A7D9IPA8"/>
<reference evidence="1" key="1">
    <citation type="submission" date="2020-04" db="EMBL/GenBank/DDBJ databases">
        <authorList>
            <person name="Alioto T."/>
            <person name="Alioto T."/>
            <person name="Gomez Garrido J."/>
        </authorList>
    </citation>
    <scope>NUCLEOTIDE SEQUENCE</scope>
    <source>
        <strain evidence="1">A484AB</strain>
    </source>
</reference>
<proteinExistence type="predicted"/>
<keyword evidence="2" id="KW-1185">Reference proteome</keyword>
<comment type="caution">
    <text evidence="1">The sequence shown here is derived from an EMBL/GenBank/DDBJ whole genome shotgun (WGS) entry which is preliminary data.</text>
</comment>
<gene>
    <name evidence="1" type="ORF">PACLA_8A019158</name>
</gene>
<dbReference type="OrthoDB" id="8958038at2759"/>